<keyword evidence="5" id="KW-0119">Carbohydrate metabolism</keyword>
<dbReference type="InterPro" id="IPR051804">
    <property type="entry name" value="Carb_Metab_Reg_Kinase/Isom"/>
</dbReference>
<protein>
    <recommendedName>
        <fullName evidence="6">fructokinase</fullName>
        <ecNumber evidence="6">2.7.1.4</ecNumber>
    </recommendedName>
</protein>
<keyword evidence="3" id="KW-0862">Zinc</keyword>
<evidence type="ECO:0000256" key="2">
    <source>
        <dbReference type="ARBA" id="ARBA00022723"/>
    </source>
</evidence>
<keyword evidence="2" id="KW-0479">Metal-binding</keyword>
<dbReference type="PROSITE" id="PS01125">
    <property type="entry name" value="ROK"/>
    <property type="match status" value="1"/>
</dbReference>
<proteinExistence type="predicted"/>
<dbReference type="EMBL" id="JAOTJC010000007">
    <property type="protein sequence ID" value="MCU7554588.1"/>
    <property type="molecule type" value="Genomic_DNA"/>
</dbReference>
<name>A0ABT2VNW8_9ALTE</name>
<accession>A0ABT2VNW8</accession>
<dbReference type="InterPro" id="IPR043129">
    <property type="entry name" value="ATPase_NBD"/>
</dbReference>
<evidence type="ECO:0000256" key="4">
    <source>
        <dbReference type="ARBA" id="ARBA00022842"/>
    </source>
</evidence>
<dbReference type="PANTHER" id="PTHR42742">
    <property type="entry name" value="TRANSCRIPTIONAL REPRESSOR MPRA"/>
    <property type="match status" value="1"/>
</dbReference>
<gene>
    <name evidence="8" type="ORF">OCL06_08250</name>
</gene>
<evidence type="ECO:0000256" key="5">
    <source>
        <dbReference type="ARBA" id="ARBA00023277"/>
    </source>
</evidence>
<dbReference type="RefSeq" id="WP_262993354.1">
    <property type="nucleotide sequence ID" value="NZ_JAOTJC010000007.1"/>
</dbReference>
<comment type="caution">
    <text evidence="8">The sequence shown here is derived from an EMBL/GenBank/DDBJ whole genome shotgun (WGS) entry which is preliminary data.</text>
</comment>
<keyword evidence="9" id="KW-1185">Reference proteome</keyword>
<dbReference type="Pfam" id="PF00480">
    <property type="entry name" value="ROK"/>
    <property type="match status" value="1"/>
</dbReference>
<evidence type="ECO:0000313" key="8">
    <source>
        <dbReference type="EMBL" id="MCU7554588.1"/>
    </source>
</evidence>
<keyword evidence="4" id="KW-0460">Magnesium</keyword>
<evidence type="ECO:0000256" key="6">
    <source>
        <dbReference type="ARBA" id="ARBA00038887"/>
    </source>
</evidence>
<comment type="cofactor">
    <cofactor evidence="1">
        <name>Mg(2+)</name>
        <dbReference type="ChEBI" id="CHEBI:18420"/>
    </cofactor>
</comment>
<comment type="catalytic activity">
    <reaction evidence="7">
        <text>D-fructose + ATP = D-fructose 6-phosphate + ADP + H(+)</text>
        <dbReference type="Rhea" id="RHEA:16125"/>
        <dbReference type="ChEBI" id="CHEBI:15378"/>
        <dbReference type="ChEBI" id="CHEBI:30616"/>
        <dbReference type="ChEBI" id="CHEBI:37721"/>
        <dbReference type="ChEBI" id="CHEBI:61527"/>
        <dbReference type="ChEBI" id="CHEBI:456216"/>
        <dbReference type="EC" id="2.7.1.4"/>
    </reaction>
</comment>
<reference evidence="9" key="1">
    <citation type="submission" date="2023-07" db="EMBL/GenBank/DDBJ databases">
        <title>Study on multiphase classification of strain Alteromonas salexigens isolated from the Yellow Sea.</title>
        <authorList>
            <person name="Sun L."/>
        </authorList>
    </citation>
    <scope>NUCLEOTIDE SEQUENCE [LARGE SCALE GENOMIC DNA]</scope>
    <source>
        <strain evidence="9">ASW11-19</strain>
    </source>
</reference>
<dbReference type="EC" id="2.7.1.4" evidence="6"/>
<dbReference type="CDD" id="cd24067">
    <property type="entry name" value="ASKHA_NBD_ROK_BsFRK-like"/>
    <property type="match status" value="1"/>
</dbReference>
<organism evidence="8 9">
    <name type="scientific">Alteromonas salexigens</name>
    <dbReference type="NCBI Taxonomy" id="2982530"/>
    <lineage>
        <taxon>Bacteria</taxon>
        <taxon>Pseudomonadati</taxon>
        <taxon>Pseudomonadota</taxon>
        <taxon>Gammaproteobacteria</taxon>
        <taxon>Alteromonadales</taxon>
        <taxon>Alteromonadaceae</taxon>
        <taxon>Alteromonas/Salinimonas group</taxon>
        <taxon>Alteromonas</taxon>
    </lineage>
</organism>
<sequence length="296" mass="31270">MAANNSYFAVIEAGGTKFNCAIVTDERQIIAELRVPTTTPDETLSACVAFFRQQREAGYAFTRMGIASFGPLDLNRASPQFGSITKTPKPHWSHTPLTDYFTDALQCEVVIDTDVNAAALAEYQWGAAQQARVAVYVTIGTGVGGGLVVNGAPVQGLVHPEMGHMLVTPPAGQAGTCPFHANCVEGLVSGTALGKIWQQPAHTFGDTHPAWDGFAQVVAQFSHNLLVTLSAEKIVFGGGVMETPGLLDKIIAQTRQSLNDYIVFPAGTSLEDILVLPGLGTRSGLFGALALLQAGQ</sequence>
<evidence type="ECO:0000256" key="1">
    <source>
        <dbReference type="ARBA" id="ARBA00001946"/>
    </source>
</evidence>
<evidence type="ECO:0000256" key="3">
    <source>
        <dbReference type="ARBA" id="ARBA00022833"/>
    </source>
</evidence>
<evidence type="ECO:0000313" key="9">
    <source>
        <dbReference type="Proteomes" id="UP001209257"/>
    </source>
</evidence>
<dbReference type="InterPro" id="IPR000600">
    <property type="entry name" value="ROK"/>
</dbReference>
<evidence type="ECO:0000256" key="7">
    <source>
        <dbReference type="ARBA" id="ARBA00048451"/>
    </source>
</evidence>
<dbReference type="Proteomes" id="UP001209257">
    <property type="component" value="Unassembled WGS sequence"/>
</dbReference>
<dbReference type="InterPro" id="IPR049874">
    <property type="entry name" value="ROK_cs"/>
</dbReference>
<dbReference type="SUPFAM" id="SSF53067">
    <property type="entry name" value="Actin-like ATPase domain"/>
    <property type="match status" value="1"/>
</dbReference>
<dbReference type="PANTHER" id="PTHR42742:SF3">
    <property type="entry name" value="FRUCTOKINASE"/>
    <property type="match status" value="1"/>
</dbReference>
<dbReference type="Gene3D" id="3.30.420.40">
    <property type="match status" value="2"/>
</dbReference>